<proteinExistence type="predicted"/>
<accession>A0ABQ6VJJ6</accession>
<keyword evidence="4" id="KW-1185">Reference proteome</keyword>
<evidence type="ECO:0000259" key="2">
    <source>
        <dbReference type="Pfam" id="PF06586"/>
    </source>
</evidence>
<comment type="caution">
    <text evidence="3">The sequence shown here is derived from an EMBL/GenBank/DDBJ whole genome shotgun (WGS) entry which is preliminary data.</text>
</comment>
<keyword evidence="1" id="KW-0732">Signal</keyword>
<dbReference type="Pfam" id="PF06586">
    <property type="entry name" value="TraK_N"/>
    <property type="match status" value="1"/>
</dbReference>
<sequence length="275" mass="31527">MKQMKKLNIILSVLVSLSSLSAKNIVIDNLNSTKHINLSRSDTNRLVFPSQIKKQISSQEKDLLVTVTGNEMFVKFAPYREEEQVKVGAKTVTKGTSNIVYNKAMVNELFVVTEDKTYSFILHPKKQESTIVTITESFKNKIKDIKLDLKGDTSFVKHIANDLTLNILNNSPLRGYETKDINKEVGSVYIPEIRANMDVTLFRTYNGYKYTINEYNIKNSNDFILSIPDTKKILYSIVNRKELLVSYTLYYGNRIYKILPNDEAKLIVIKYTNKG</sequence>
<feature type="domain" description="TraK N-terminal" evidence="2">
    <location>
        <begin position="31"/>
        <end position="135"/>
    </location>
</feature>
<organism evidence="3 4">
    <name type="scientific">Poseidonibacter ostreae</name>
    <dbReference type="NCBI Taxonomy" id="2654171"/>
    <lineage>
        <taxon>Bacteria</taxon>
        <taxon>Pseudomonadati</taxon>
        <taxon>Campylobacterota</taxon>
        <taxon>Epsilonproteobacteria</taxon>
        <taxon>Campylobacterales</taxon>
        <taxon>Arcobacteraceae</taxon>
        <taxon>Poseidonibacter</taxon>
    </lineage>
</organism>
<dbReference type="InterPro" id="IPR010563">
    <property type="entry name" value="TraK_N"/>
</dbReference>
<feature type="signal peptide" evidence="1">
    <location>
        <begin position="1"/>
        <end position="22"/>
    </location>
</feature>
<protein>
    <recommendedName>
        <fullName evidence="2">TraK N-terminal domain-containing protein</fullName>
    </recommendedName>
</protein>
<evidence type="ECO:0000313" key="3">
    <source>
        <dbReference type="EMBL" id="KAB7889596.1"/>
    </source>
</evidence>
<dbReference type="Proteomes" id="UP000461010">
    <property type="component" value="Unassembled WGS sequence"/>
</dbReference>
<reference evidence="3 4" key="1">
    <citation type="submission" date="2019-10" db="EMBL/GenBank/DDBJ databases">
        <title>Poseidonibacter ostreae sp. nov., isolated from the gut of the Ostrea denselamellosa.</title>
        <authorList>
            <person name="Choi A."/>
        </authorList>
    </citation>
    <scope>NUCLEOTIDE SEQUENCE [LARGE SCALE GENOMIC DNA]</scope>
    <source>
        <strain evidence="3 4">SJOD-M-5</strain>
    </source>
</reference>
<gene>
    <name evidence="3" type="ORF">GBG18_10605</name>
</gene>
<dbReference type="EMBL" id="WFKJ01000033">
    <property type="protein sequence ID" value="KAB7889596.1"/>
    <property type="molecule type" value="Genomic_DNA"/>
</dbReference>
<evidence type="ECO:0000313" key="4">
    <source>
        <dbReference type="Proteomes" id="UP000461010"/>
    </source>
</evidence>
<feature type="chain" id="PRO_5046970280" description="TraK N-terminal domain-containing protein" evidence="1">
    <location>
        <begin position="23"/>
        <end position="275"/>
    </location>
</feature>
<evidence type="ECO:0000256" key="1">
    <source>
        <dbReference type="SAM" id="SignalP"/>
    </source>
</evidence>
<name>A0ABQ6VJJ6_9BACT</name>